<evidence type="ECO:0000313" key="2">
    <source>
        <dbReference type="EMBL" id="KII67280.1"/>
    </source>
</evidence>
<comment type="caution">
    <text evidence="2">The sequence shown here is derived from an EMBL/GenBank/DDBJ whole genome shotgun (WGS) entry which is preliminary data.</text>
</comment>
<name>A0A0C2MST1_THEKT</name>
<sequence>MIATTVTDNMLDVNTFSENIFLCHFNVSKRFDVQIQASNSYLVKNGNIKIPNLFFNITDRDTTGNFDFNSAKYNFYRINLFYNKDNETSPKLKVFKKPGFILNPDNQPESKLKIQNLSTTCKVIYAGETSTPVSPKVINPSITTSPIYEDKIFPNFDTTVSSPQAINRKFSDLDTTVLSAKLKLTETMKPYTTISSTKDPITQYLQTDTPQFTVVLNTEDLKSREATSSTQAFDTQDHKSDTNITSTQLLRTVVPRHDNTSLTQVASAKKLNSMRKAMVIGLSLCGCIFTIIAIFSLKHVIKYLKLKRRGPNTQEIQRPRMYMLVA</sequence>
<dbReference type="AlphaFoldDB" id="A0A0C2MST1"/>
<reference evidence="2 3" key="1">
    <citation type="journal article" date="2014" name="Genome Biol. Evol.">
        <title>The genome of the myxosporean Thelohanellus kitauei shows adaptations to nutrient acquisition within its fish host.</title>
        <authorList>
            <person name="Yang Y."/>
            <person name="Xiong J."/>
            <person name="Zhou Z."/>
            <person name="Huo F."/>
            <person name="Miao W."/>
            <person name="Ran C."/>
            <person name="Liu Y."/>
            <person name="Zhang J."/>
            <person name="Feng J."/>
            <person name="Wang M."/>
            <person name="Wang M."/>
            <person name="Wang L."/>
            <person name="Yao B."/>
        </authorList>
    </citation>
    <scope>NUCLEOTIDE SEQUENCE [LARGE SCALE GENOMIC DNA]</scope>
    <source>
        <strain evidence="2">Wuqing</strain>
    </source>
</reference>
<dbReference type="Proteomes" id="UP000031668">
    <property type="component" value="Unassembled WGS sequence"/>
</dbReference>
<keyword evidence="1" id="KW-0472">Membrane</keyword>
<organism evidence="2 3">
    <name type="scientific">Thelohanellus kitauei</name>
    <name type="common">Myxosporean</name>
    <dbReference type="NCBI Taxonomy" id="669202"/>
    <lineage>
        <taxon>Eukaryota</taxon>
        <taxon>Metazoa</taxon>
        <taxon>Cnidaria</taxon>
        <taxon>Myxozoa</taxon>
        <taxon>Myxosporea</taxon>
        <taxon>Bivalvulida</taxon>
        <taxon>Platysporina</taxon>
        <taxon>Myxobolidae</taxon>
        <taxon>Thelohanellus</taxon>
    </lineage>
</organism>
<evidence type="ECO:0000256" key="1">
    <source>
        <dbReference type="SAM" id="Phobius"/>
    </source>
</evidence>
<dbReference type="EMBL" id="JWZT01003251">
    <property type="protein sequence ID" value="KII67280.1"/>
    <property type="molecule type" value="Genomic_DNA"/>
</dbReference>
<keyword evidence="3" id="KW-1185">Reference proteome</keyword>
<feature type="transmembrane region" description="Helical" evidence="1">
    <location>
        <begin position="277"/>
        <end position="297"/>
    </location>
</feature>
<keyword evidence="1" id="KW-1133">Transmembrane helix</keyword>
<keyword evidence="1" id="KW-0812">Transmembrane</keyword>
<proteinExistence type="predicted"/>
<protein>
    <submittedName>
        <fullName evidence="2">Uncharacterized protein</fullName>
    </submittedName>
</protein>
<accession>A0A0C2MST1</accession>
<evidence type="ECO:0000313" key="3">
    <source>
        <dbReference type="Proteomes" id="UP000031668"/>
    </source>
</evidence>
<gene>
    <name evidence="2" type="ORF">RF11_07703</name>
</gene>